<sequence>MINRIIDFSINNKLIIGLFTLLITGWGIYSLNQIPIDAVPDITNNQVQVITTSQNLAAQEVEQFITYPVELAMANIPGVVEIRSISRFGLSVVTVVFEESMGTYLPRQLVNEKLKEAEENIGSDLGTPSIGPISTGLGEIYQYTLEVEPGYESQYDAVKLRSIQDWIVKRQLSMTPGVVEISSWGGFIKQYEVAIDPSVLNSYNLTLTEVFNALQQNNANTGGSYIEKGPELFYIRSKGLANDFENIRQTVITNRNGVPLTIGQIGKVGIGKAPRYGAATKDGKGETVVGIVMMLKNANSADVIARVKENVARIQQTLPEGITIKPFLDRTRLVEKTTSTISENLIIGGLIVIFFLVFLLGTWRSGLIVASVIPLSMLFALGMMNTFGVSANLMSLGAIDFGIIVDGAVIIIEAMVVLLVGRLAKLKALSKEERKTELNKIALKSSSQMMNAAIFGQIIILIVFIPILTLTGIEGKMFRPMALVFGFAIVGAMILCLTYVPMIASSLLYSKKLDKKTWGDKFMGWMERKYRPVLDWALSAKKVVVIGAVALLGIAIFIFSTLGGEFIPKLDEGDFALETRMAPGTSLTEMTKNMTKLEAILLDKFPEVKTVVTKIGAGEIPTDPMPIEGADIMVSLKNKDEWVSAESKDELAERMEEALSVLPGVDVEFSQPIEMRFNELMTGVKQDIAVKIYGEDLELLQVKGNQAAEIIRGINGAANVRVEQVVGLPQIVIDYRRPRMAEYGLTISELNRIVSTAFAGATAGKVFEGERRFDLTVRLQEKSREGITSIQNLYVPLANGQKIPLKEVADISFEDAPAQISRDDTSRRIVIGVNVRNRDTQSLVEEMQNTIQKQLDLPPGYSVTYGGEFENLQRAQKRLSLVVPLALVLIFIILFISLRSLKQSLLIYTAIPFAAVGGVFALWLRGMPFSISAGVGFIALFGVAVLNGLILISSLNELKADGVNDLKTRIRKATKSRLRPIFLTAVTDIVGFLPMALSSSSGAEVQRPLATVVIGGLFTATVLTLVVLPVLYSWFEKSKNRKINPAMAIVLVFALFSFSAQGQTTQDSIGISLSQLKERAMANNPMLKADSLNISKNKKLQGTAFNPSNTNFFYSEEEVPGNGAGQSNLGSGIHSYGVGQSFDFPTTYIQRSQLLKQRTVVAEKGYELQRNELEKQLATAYFKWVNGWQKVKFYGQLDSLYGNFEKAAKLRFETGETTKLEQLNASSKRKLISLKLKEVQILYKSAILELEQLTFSEILEGAHPNEIKYLPILPTESVYQSIDDNAFLSYRNELVNLAKEATDVQQSQWLPDINLQYSSQTVNGINGFYGFQAGISIPLIFNSQKANVHALKIERMQQEELMNSEKLNIQKRLATAIANYDQWVQQVDYYEKTGLPMSTELLEGASLSFNVGGIDYMEYIQSLSEATNIKTNWFDALLNYNLSVVELKYLTVNNK</sequence>
<dbReference type="SUPFAM" id="SSF82714">
    <property type="entry name" value="Multidrug efflux transporter AcrB TolC docking domain, DN and DC subdomains"/>
    <property type="match status" value="2"/>
</dbReference>
<evidence type="ECO:0000313" key="10">
    <source>
        <dbReference type="Proteomes" id="UP000193420"/>
    </source>
</evidence>
<dbReference type="Gene3D" id="1.20.1640.10">
    <property type="entry name" value="Multidrug efflux transporter AcrB transmembrane domain"/>
    <property type="match status" value="2"/>
</dbReference>
<keyword evidence="3" id="KW-0813">Transport</keyword>
<comment type="similarity">
    <text evidence="2">Belongs to the resistance-nodulation-cell division (RND) (TC 2.A.6) family.</text>
</comment>
<evidence type="ECO:0000256" key="2">
    <source>
        <dbReference type="ARBA" id="ARBA00010942"/>
    </source>
</evidence>
<dbReference type="SUPFAM" id="SSF82693">
    <property type="entry name" value="Multidrug efflux transporter AcrB pore domain, PN1, PN2, PC1 and PC2 subdomains"/>
    <property type="match status" value="3"/>
</dbReference>
<dbReference type="RefSeq" id="WP_085500444.1">
    <property type="nucleotide sequence ID" value="NZ_FXAO01000009.1"/>
</dbReference>
<feature type="transmembrane region" description="Helical" evidence="8">
    <location>
        <begin position="543"/>
        <end position="562"/>
    </location>
</feature>
<dbReference type="OrthoDB" id="9758757at2"/>
<organism evidence="9 10">
    <name type="scientific">Arenibacter troitsensis</name>
    <dbReference type="NCBI Taxonomy" id="188872"/>
    <lineage>
        <taxon>Bacteria</taxon>
        <taxon>Pseudomonadati</taxon>
        <taxon>Bacteroidota</taxon>
        <taxon>Flavobacteriia</taxon>
        <taxon>Flavobacteriales</taxon>
        <taxon>Flavobacteriaceae</taxon>
        <taxon>Arenibacter</taxon>
    </lineage>
</organism>
<evidence type="ECO:0000256" key="4">
    <source>
        <dbReference type="ARBA" id="ARBA00022475"/>
    </source>
</evidence>
<dbReference type="NCBIfam" id="TIGR00914">
    <property type="entry name" value="2A0601"/>
    <property type="match status" value="1"/>
</dbReference>
<feature type="transmembrane region" description="Helical" evidence="8">
    <location>
        <begin position="401"/>
        <end position="424"/>
    </location>
</feature>
<dbReference type="Proteomes" id="UP000193420">
    <property type="component" value="Unassembled WGS sequence"/>
</dbReference>
<dbReference type="Gene3D" id="3.30.2090.10">
    <property type="entry name" value="Multidrug efflux transporter AcrB TolC docking domain, DN and DC subdomains"/>
    <property type="match status" value="2"/>
</dbReference>
<keyword evidence="4" id="KW-1003">Cell membrane</keyword>
<dbReference type="Gene3D" id="1.20.1600.10">
    <property type="entry name" value="Outer membrane efflux proteins (OEP)"/>
    <property type="match status" value="1"/>
</dbReference>
<evidence type="ECO:0000256" key="1">
    <source>
        <dbReference type="ARBA" id="ARBA00004651"/>
    </source>
</evidence>
<evidence type="ECO:0000313" key="9">
    <source>
        <dbReference type="EMBL" id="SMG48458.1"/>
    </source>
</evidence>
<evidence type="ECO:0000256" key="5">
    <source>
        <dbReference type="ARBA" id="ARBA00022692"/>
    </source>
</evidence>
<evidence type="ECO:0000256" key="7">
    <source>
        <dbReference type="ARBA" id="ARBA00023136"/>
    </source>
</evidence>
<keyword evidence="7 8" id="KW-0472">Membrane</keyword>
<dbReference type="SUPFAM" id="SSF82866">
    <property type="entry name" value="Multidrug efflux transporter AcrB transmembrane domain"/>
    <property type="match status" value="2"/>
</dbReference>
<dbReference type="GO" id="GO:0015562">
    <property type="term" value="F:efflux transmembrane transporter activity"/>
    <property type="evidence" value="ECO:0007669"/>
    <property type="project" value="InterPro"/>
</dbReference>
<keyword evidence="10" id="KW-1185">Reference proteome</keyword>
<feature type="transmembrane region" description="Helical" evidence="8">
    <location>
        <begin position="449"/>
        <end position="470"/>
    </location>
</feature>
<dbReference type="Gene3D" id="3.30.70.1430">
    <property type="entry name" value="Multidrug efflux transporter AcrB pore domain"/>
    <property type="match status" value="2"/>
</dbReference>
<dbReference type="GO" id="GO:0042910">
    <property type="term" value="F:xenobiotic transmembrane transporter activity"/>
    <property type="evidence" value="ECO:0007669"/>
    <property type="project" value="TreeGrafter"/>
</dbReference>
<evidence type="ECO:0000256" key="6">
    <source>
        <dbReference type="ARBA" id="ARBA00022989"/>
    </source>
</evidence>
<dbReference type="STRING" id="188872.SAMN03080602_03752"/>
<comment type="subcellular location">
    <subcellularLocation>
        <location evidence="1">Cell membrane</location>
        <topology evidence="1">Multi-pass membrane protein</topology>
    </subcellularLocation>
</comment>
<feature type="transmembrane region" description="Helical" evidence="8">
    <location>
        <begin position="905"/>
        <end position="924"/>
    </location>
</feature>
<keyword evidence="6 8" id="KW-1133">Transmembrane helix</keyword>
<feature type="transmembrane region" description="Helical" evidence="8">
    <location>
        <begin position="12"/>
        <end position="29"/>
    </location>
</feature>
<name>A0A1X7L3K7_9FLAO</name>
<dbReference type="PANTHER" id="PTHR32063">
    <property type="match status" value="1"/>
</dbReference>
<dbReference type="Pfam" id="PF00873">
    <property type="entry name" value="ACR_tran"/>
    <property type="match status" value="1"/>
</dbReference>
<feature type="transmembrane region" description="Helical" evidence="8">
    <location>
        <begin position="367"/>
        <end position="389"/>
    </location>
</feature>
<dbReference type="PRINTS" id="PR00702">
    <property type="entry name" value="ACRIFLAVINRP"/>
</dbReference>
<evidence type="ECO:0000256" key="3">
    <source>
        <dbReference type="ARBA" id="ARBA00022448"/>
    </source>
</evidence>
<dbReference type="SUPFAM" id="SSF56954">
    <property type="entry name" value="Outer membrane efflux proteins (OEP)"/>
    <property type="match status" value="1"/>
</dbReference>
<feature type="transmembrane region" description="Helical" evidence="8">
    <location>
        <begin position="341"/>
        <end position="360"/>
    </location>
</feature>
<dbReference type="EMBL" id="FXAO01000009">
    <property type="protein sequence ID" value="SMG48458.1"/>
    <property type="molecule type" value="Genomic_DNA"/>
</dbReference>
<dbReference type="InterPro" id="IPR004763">
    <property type="entry name" value="CusA-like"/>
</dbReference>
<feature type="transmembrane region" description="Helical" evidence="8">
    <location>
        <begin position="1043"/>
        <end position="1060"/>
    </location>
</feature>
<proteinExistence type="inferred from homology"/>
<dbReference type="InterPro" id="IPR027463">
    <property type="entry name" value="AcrB_DN_DC_subdom"/>
</dbReference>
<feature type="transmembrane region" description="Helical" evidence="8">
    <location>
        <begin position="930"/>
        <end position="952"/>
    </location>
</feature>
<dbReference type="Gene3D" id="3.30.70.1320">
    <property type="entry name" value="Multidrug efflux transporter AcrB pore domain like"/>
    <property type="match status" value="1"/>
</dbReference>
<feature type="transmembrane region" description="Helical" evidence="8">
    <location>
        <begin position="1009"/>
        <end position="1031"/>
    </location>
</feature>
<dbReference type="PANTHER" id="PTHR32063:SF24">
    <property type="entry name" value="CATION EFFLUX SYSTEM (ACRB_ACRD_ACRF FAMILY)"/>
    <property type="match status" value="1"/>
</dbReference>
<gene>
    <name evidence="9" type="ORF">SAMN03080602_03752</name>
</gene>
<feature type="transmembrane region" description="Helical" evidence="8">
    <location>
        <begin position="879"/>
        <end position="898"/>
    </location>
</feature>
<evidence type="ECO:0000256" key="8">
    <source>
        <dbReference type="SAM" id="Phobius"/>
    </source>
</evidence>
<dbReference type="GO" id="GO:0005886">
    <property type="term" value="C:plasma membrane"/>
    <property type="evidence" value="ECO:0007669"/>
    <property type="project" value="UniProtKB-SubCell"/>
</dbReference>
<dbReference type="GO" id="GO:0008324">
    <property type="term" value="F:monoatomic cation transmembrane transporter activity"/>
    <property type="evidence" value="ECO:0007669"/>
    <property type="project" value="InterPro"/>
</dbReference>
<feature type="transmembrane region" description="Helical" evidence="8">
    <location>
        <begin position="978"/>
        <end position="997"/>
    </location>
</feature>
<accession>A0A1X7L3K7</accession>
<dbReference type="Gene3D" id="3.30.70.1440">
    <property type="entry name" value="Multidrug efflux transporter AcrB pore domain"/>
    <property type="match status" value="1"/>
</dbReference>
<dbReference type="InterPro" id="IPR001036">
    <property type="entry name" value="Acrflvin-R"/>
</dbReference>
<reference evidence="10" key="1">
    <citation type="submission" date="2017-04" db="EMBL/GenBank/DDBJ databases">
        <authorList>
            <person name="Varghese N."/>
            <person name="Submissions S."/>
        </authorList>
    </citation>
    <scope>NUCLEOTIDE SEQUENCE [LARGE SCALE GENOMIC DNA]</scope>
    <source>
        <strain evidence="10">DSM 19835</strain>
    </source>
</reference>
<keyword evidence="5 8" id="KW-0812">Transmembrane</keyword>
<feature type="transmembrane region" description="Helical" evidence="8">
    <location>
        <begin position="482"/>
        <end position="509"/>
    </location>
</feature>
<protein>
    <submittedName>
        <fullName evidence="9">Cobalt-zinc-cadmium resistance protein CzcA</fullName>
    </submittedName>
</protein>